<protein>
    <recommendedName>
        <fullName evidence="7">Protein kinase domain-containing protein</fullName>
    </recommendedName>
</protein>
<comment type="similarity">
    <text evidence="6">Belongs to the protein kinase superfamily.</text>
</comment>
<proteinExistence type="inferred from homology"/>
<dbReference type="PROSITE" id="PS00108">
    <property type="entry name" value="PROTEIN_KINASE_ST"/>
    <property type="match status" value="1"/>
</dbReference>
<dbReference type="PANTHER" id="PTHR24055">
    <property type="entry name" value="MITOGEN-ACTIVATED PROTEIN KINASE"/>
    <property type="match status" value="1"/>
</dbReference>
<dbReference type="Gene3D" id="3.30.200.20">
    <property type="entry name" value="Phosphorylase Kinase, domain 1"/>
    <property type="match status" value="1"/>
</dbReference>
<dbReference type="GO" id="GO:0044773">
    <property type="term" value="P:mitotic DNA damage checkpoint signaling"/>
    <property type="evidence" value="ECO:0000318"/>
    <property type="project" value="GO_Central"/>
</dbReference>
<feature type="domain" description="Protein kinase" evidence="7">
    <location>
        <begin position="5"/>
        <end position="264"/>
    </location>
</feature>
<keyword evidence="1" id="KW-0808">Transferase</keyword>
<dbReference type="GO" id="GO:0005524">
    <property type="term" value="F:ATP binding"/>
    <property type="evidence" value="ECO:0007669"/>
    <property type="project" value="UniProtKB-UniRule"/>
</dbReference>
<dbReference type="HOGENOM" id="CLU_000288_181_1_1"/>
<evidence type="ECO:0000259" key="7">
    <source>
        <dbReference type="PROSITE" id="PS50011"/>
    </source>
</evidence>
<accession>D8T0Y7</accession>
<dbReference type="KEGG" id="smo:SELMODRAFT_129451"/>
<dbReference type="PROSITE" id="PS00107">
    <property type="entry name" value="PROTEIN_KINASE_ATP"/>
    <property type="match status" value="1"/>
</dbReference>
<keyword evidence="3" id="KW-0418">Kinase</keyword>
<dbReference type="SMART" id="SM00220">
    <property type="entry name" value="S_TKc"/>
    <property type="match status" value="1"/>
</dbReference>
<organism evidence="9">
    <name type="scientific">Selaginella moellendorffii</name>
    <name type="common">Spikemoss</name>
    <dbReference type="NCBI Taxonomy" id="88036"/>
    <lineage>
        <taxon>Eukaryota</taxon>
        <taxon>Viridiplantae</taxon>
        <taxon>Streptophyta</taxon>
        <taxon>Embryophyta</taxon>
        <taxon>Tracheophyta</taxon>
        <taxon>Lycopodiopsida</taxon>
        <taxon>Selaginellales</taxon>
        <taxon>Selaginellaceae</taxon>
        <taxon>Selaginella</taxon>
    </lineage>
</organism>
<name>D8T0Y7_SELML</name>
<evidence type="ECO:0000256" key="5">
    <source>
        <dbReference type="PROSITE-ProRule" id="PRU10141"/>
    </source>
</evidence>
<dbReference type="Gramene" id="EFJ09708">
    <property type="protein sequence ID" value="EFJ09708"/>
    <property type="gene ID" value="SELMODRAFT_129451"/>
</dbReference>
<dbReference type="GO" id="GO:0004674">
    <property type="term" value="F:protein serine/threonine kinase activity"/>
    <property type="evidence" value="ECO:0000318"/>
    <property type="project" value="GO_Central"/>
</dbReference>
<dbReference type="Gene3D" id="1.10.510.10">
    <property type="entry name" value="Transferase(Phosphotransferase) domain 1"/>
    <property type="match status" value="1"/>
</dbReference>
<dbReference type="InParanoid" id="D8T0Y7"/>
<dbReference type="Proteomes" id="UP000001514">
    <property type="component" value="Unassembled WGS sequence"/>
</dbReference>
<evidence type="ECO:0000256" key="4">
    <source>
        <dbReference type="ARBA" id="ARBA00022840"/>
    </source>
</evidence>
<dbReference type="GO" id="GO:0005634">
    <property type="term" value="C:nucleus"/>
    <property type="evidence" value="ECO:0000318"/>
    <property type="project" value="GO_Central"/>
</dbReference>
<dbReference type="Pfam" id="PF00069">
    <property type="entry name" value="Pkinase"/>
    <property type="match status" value="1"/>
</dbReference>
<keyword evidence="2 5" id="KW-0547">Nucleotide-binding</keyword>
<dbReference type="eggNOG" id="KOG0594">
    <property type="taxonomic scope" value="Eukaryota"/>
</dbReference>
<dbReference type="GO" id="GO:0005737">
    <property type="term" value="C:cytoplasm"/>
    <property type="evidence" value="ECO:0000318"/>
    <property type="project" value="GO_Central"/>
</dbReference>
<keyword evidence="9" id="KW-1185">Reference proteome</keyword>
<gene>
    <name evidence="8" type="ORF">SELMODRAFT_129451</name>
</gene>
<dbReference type="PROSITE" id="PS50011">
    <property type="entry name" value="PROTEIN_KINASE_DOM"/>
    <property type="match status" value="1"/>
</dbReference>
<dbReference type="InterPro" id="IPR017441">
    <property type="entry name" value="Protein_kinase_ATP_BS"/>
</dbReference>
<keyword evidence="4 5" id="KW-0067">ATP-binding</keyword>
<evidence type="ECO:0000256" key="2">
    <source>
        <dbReference type="ARBA" id="ARBA00022741"/>
    </source>
</evidence>
<evidence type="ECO:0000256" key="3">
    <source>
        <dbReference type="ARBA" id="ARBA00022777"/>
    </source>
</evidence>
<dbReference type="InterPro" id="IPR008271">
    <property type="entry name" value="Ser/Thr_kinase_AS"/>
</dbReference>
<evidence type="ECO:0000313" key="8">
    <source>
        <dbReference type="EMBL" id="EFJ09708.1"/>
    </source>
</evidence>
<feature type="binding site" evidence="5">
    <location>
        <position position="34"/>
    </location>
    <ligand>
        <name>ATP</name>
        <dbReference type="ChEBI" id="CHEBI:30616"/>
    </ligand>
</feature>
<evidence type="ECO:0000313" key="9">
    <source>
        <dbReference type="Proteomes" id="UP000001514"/>
    </source>
</evidence>
<sequence>MRYSIDYSTRLGRGTGGTVRGGINLDTMEKVAIKEMVEHLNLHEETKLVYGLLQECQHENIVKLLDVGSIGGKTYMVFEHMFGDLYKFKKRLGMLMKRTLNREEIKTIIEQILQALAYMHEHGIVHQDIKTANVLINKEGTKVKLCDFDHARRVTTPPRDPETIGTLAYNAPEIILGDTQELGSGVDVWSAGVILAELVLGYNPFSVVRESHAARELYRVVEEIKERLHREIGDEDILELLDNMLVWEPEERWSAERALSSTFFEDGTRQMCGDPYQQLTCKMATQCVI</sequence>
<dbReference type="InterPro" id="IPR000719">
    <property type="entry name" value="Prot_kinase_dom"/>
</dbReference>
<reference evidence="8 9" key="1">
    <citation type="journal article" date="2011" name="Science">
        <title>The Selaginella genome identifies genetic changes associated with the evolution of vascular plants.</title>
        <authorList>
            <person name="Banks J.A."/>
            <person name="Nishiyama T."/>
            <person name="Hasebe M."/>
            <person name="Bowman J.L."/>
            <person name="Gribskov M."/>
            <person name="dePamphilis C."/>
            <person name="Albert V.A."/>
            <person name="Aono N."/>
            <person name="Aoyama T."/>
            <person name="Ambrose B.A."/>
            <person name="Ashton N.W."/>
            <person name="Axtell M.J."/>
            <person name="Barker E."/>
            <person name="Barker M.S."/>
            <person name="Bennetzen J.L."/>
            <person name="Bonawitz N.D."/>
            <person name="Chapple C."/>
            <person name="Cheng C."/>
            <person name="Correa L.G."/>
            <person name="Dacre M."/>
            <person name="DeBarry J."/>
            <person name="Dreyer I."/>
            <person name="Elias M."/>
            <person name="Engstrom E.M."/>
            <person name="Estelle M."/>
            <person name="Feng L."/>
            <person name="Finet C."/>
            <person name="Floyd S.K."/>
            <person name="Frommer W.B."/>
            <person name="Fujita T."/>
            <person name="Gramzow L."/>
            <person name="Gutensohn M."/>
            <person name="Harholt J."/>
            <person name="Hattori M."/>
            <person name="Heyl A."/>
            <person name="Hirai T."/>
            <person name="Hiwatashi Y."/>
            <person name="Ishikawa M."/>
            <person name="Iwata M."/>
            <person name="Karol K.G."/>
            <person name="Koehler B."/>
            <person name="Kolukisaoglu U."/>
            <person name="Kubo M."/>
            <person name="Kurata T."/>
            <person name="Lalonde S."/>
            <person name="Li K."/>
            <person name="Li Y."/>
            <person name="Litt A."/>
            <person name="Lyons E."/>
            <person name="Manning G."/>
            <person name="Maruyama T."/>
            <person name="Michael T.P."/>
            <person name="Mikami K."/>
            <person name="Miyazaki S."/>
            <person name="Morinaga S."/>
            <person name="Murata T."/>
            <person name="Mueller-Roeber B."/>
            <person name="Nelson D.R."/>
            <person name="Obara M."/>
            <person name="Oguri Y."/>
            <person name="Olmstead R.G."/>
            <person name="Onodera N."/>
            <person name="Petersen B.L."/>
            <person name="Pils B."/>
            <person name="Prigge M."/>
            <person name="Rensing S.A."/>
            <person name="Riano-Pachon D.M."/>
            <person name="Roberts A.W."/>
            <person name="Sato Y."/>
            <person name="Scheller H.V."/>
            <person name="Schulz B."/>
            <person name="Schulz C."/>
            <person name="Shakirov E.V."/>
            <person name="Shibagaki N."/>
            <person name="Shinohara N."/>
            <person name="Shippen D.E."/>
            <person name="Soerensen I."/>
            <person name="Sotooka R."/>
            <person name="Sugimoto N."/>
            <person name="Sugita M."/>
            <person name="Sumikawa N."/>
            <person name="Tanurdzic M."/>
            <person name="Theissen G."/>
            <person name="Ulvskov P."/>
            <person name="Wakazuki S."/>
            <person name="Weng J.K."/>
            <person name="Willats W.W."/>
            <person name="Wipf D."/>
            <person name="Wolf P.G."/>
            <person name="Yang L."/>
            <person name="Zimmer A.D."/>
            <person name="Zhu Q."/>
            <person name="Mitros T."/>
            <person name="Hellsten U."/>
            <person name="Loque D."/>
            <person name="Otillar R."/>
            <person name="Salamov A."/>
            <person name="Schmutz J."/>
            <person name="Shapiro H."/>
            <person name="Lindquist E."/>
            <person name="Lucas S."/>
            <person name="Rokhsar D."/>
            <person name="Grigoriev I.V."/>
        </authorList>
    </citation>
    <scope>NUCLEOTIDE SEQUENCE [LARGE SCALE GENOMIC DNA]</scope>
</reference>
<dbReference type="STRING" id="88036.D8T0Y7"/>
<dbReference type="SUPFAM" id="SSF56112">
    <property type="entry name" value="Protein kinase-like (PK-like)"/>
    <property type="match status" value="1"/>
</dbReference>
<dbReference type="OrthoDB" id="1022360at2759"/>
<evidence type="ECO:0000256" key="1">
    <source>
        <dbReference type="ARBA" id="ARBA00022679"/>
    </source>
</evidence>
<evidence type="ECO:0000256" key="6">
    <source>
        <dbReference type="RuleBase" id="RU000304"/>
    </source>
</evidence>
<keyword evidence="6" id="KW-0723">Serine/threonine-protein kinase</keyword>
<dbReference type="InterPro" id="IPR050117">
    <property type="entry name" value="MAPK"/>
</dbReference>
<dbReference type="InterPro" id="IPR011009">
    <property type="entry name" value="Kinase-like_dom_sf"/>
</dbReference>
<dbReference type="EMBL" id="GL377660">
    <property type="protein sequence ID" value="EFJ09708.1"/>
    <property type="molecule type" value="Genomic_DNA"/>
</dbReference>
<dbReference type="AlphaFoldDB" id="D8T0Y7"/>